<dbReference type="AlphaFoldDB" id="A0A0E8X4Q8"/>
<dbReference type="EMBL" id="LR027516">
    <property type="protein sequence ID" value="VCU50002.1"/>
    <property type="molecule type" value="Genomic_DNA"/>
</dbReference>
<dbReference type="EMBL" id="LWDQ01000001">
    <property type="protein sequence ID" value="OMH59656.1"/>
    <property type="molecule type" value="Genomic_DNA"/>
</dbReference>
<dbReference type="InterPro" id="IPR015057">
    <property type="entry name" value="Rv2632c-like"/>
</dbReference>
<dbReference type="Proteomes" id="UP000048600">
    <property type="component" value="Unassembled WGS sequence"/>
</dbReference>
<dbReference type="Proteomes" id="UP000189452">
    <property type="component" value="Chromosome"/>
</dbReference>
<dbReference type="EMBL" id="CSAD01000192">
    <property type="protein sequence ID" value="COV36440.1"/>
    <property type="molecule type" value="Genomic_DNA"/>
</dbReference>
<dbReference type="Proteomes" id="UP000048289">
    <property type="component" value="Unassembled WGS sequence"/>
</dbReference>
<reference evidence="12 24" key="5">
    <citation type="submission" date="2018-08" db="EMBL/GenBank/DDBJ databases">
        <authorList>
            <person name="Fokvardsen B D."/>
            <person name="Norman A."/>
        </authorList>
    </citation>
    <scope>NUCLEOTIDE SEQUENCE [LARGE SCALE GENOMIC DNA]</scope>
    <source>
        <strain evidence="12 24">DKC2</strain>
    </source>
</reference>
<dbReference type="Gene3D" id="3.30.160.240">
    <property type="entry name" value="Rv1738"/>
    <property type="match status" value="1"/>
</dbReference>
<dbReference type="Proteomes" id="UP000045842">
    <property type="component" value="Unassembled WGS sequence"/>
</dbReference>
<dbReference type="Proteomes" id="UP000046680">
    <property type="component" value="Unassembled WGS sequence"/>
</dbReference>
<dbReference type="Proteomes" id="UP000049023">
    <property type="component" value="Unassembled WGS sequence"/>
</dbReference>
<dbReference type="Proteomes" id="UP000300237">
    <property type="component" value="Chromosome"/>
</dbReference>
<dbReference type="EMBL" id="CFOH01000150">
    <property type="protein sequence ID" value="CFE48833.1"/>
    <property type="molecule type" value="Genomic_DNA"/>
</dbReference>
<dbReference type="EMBL" id="CNFU01000285">
    <property type="protein sequence ID" value="CKR55139.1"/>
    <property type="molecule type" value="Genomic_DNA"/>
</dbReference>
<dbReference type="EMBL" id="CNFT01000377">
    <property type="protein sequence ID" value="CKR61078.1"/>
    <property type="molecule type" value="Genomic_DNA"/>
</dbReference>
<evidence type="ECO:0000313" key="13">
    <source>
        <dbReference type="Proteomes" id="UP000044938"/>
    </source>
</evidence>
<dbReference type="Proteomes" id="UP000050139">
    <property type="component" value="Unassembled WGS sequence"/>
</dbReference>
<sequence length="110" mass="12196">MTSELSLVATGKGSNIMCGDQSDHVLQHWTVDISIDEHEGLTRAKARLRWREKELVGVGLARLNPADRNVPEIGDELSVARALSDLGKRMLKVSTHDIEAVTHQPARLLY</sequence>
<evidence type="ECO:0000313" key="23">
    <source>
        <dbReference type="Proteomes" id="UP000189452"/>
    </source>
</evidence>
<reference evidence="13 14" key="2">
    <citation type="submission" date="2015-03" db="EMBL/GenBank/DDBJ databases">
        <authorList>
            <consortium name="Pathogen Informatics"/>
        </authorList>
    </citation>
    <scope>NUCLEOTIDE SEQUENCE [LARGE SCALE GENOMIC DNA]</scope>
    <source>
        <strain evidence="6 19">Bir 172</strain>
        <strain evidence="5 22">Bir 185</strain>
        <strain evidence="4 20">Bir 187</strain>
        <strain evidence="3 15">C09601061</strain>
        <strain evidence="8 14">G09801536</strain>
        <strain evidence="1 17">G09901357</strain>
        <strain evidence="2 16">H09601792</strain>
        <strain evidence="10 13">M09401471</strain>
        <strain evidence="9 18">P00601463</strain>
    </source>
</reference>
<evidence type="ECO:0000313" key="24">
    <source>
        <dbReference type="Proteomes" id="UP000300237"/>
    </source>
</evidence>
<dbReference type="Proteomes" id="UP000050164">
    <property type="component" value="Unassembled WGS sequence"/>
</dbReference>
<dbReference type="OMA" id="EWKVRLH"/>
<evidence type="ECO:0000313" key="16">
    <source>
        <dbReference type="Proteomes" id="UP000046947"/>
    </source>
</evidence>
<evidence type="ECO:0000313" key="1">
    <source>
        <dbReference type="EMBL" id="CFE40924.1"/>
    </source>
</evidence>
<dbReference type="EMBL" id="CNGE01000050">
    <property type="protein sequence ID" value="CKR71484.1"/>
    <property type="molecule type" value="Genomic_DNA"/>
</dbReference>
<evidence type="ECO:0000313" key="9">
    <source>
        <dbReference type="EMBL" id="COW22910.1"/>
    </source>
</evidence>
<proteinExistence type="predicted"/>
<evidence type="ECO:0000313" key="2">
    <source>
        <dbReference type="EMBL" id="CFE48833.1"/>
    </source>
</evidence>
<reference evidence="11 23" key="4">
    <citation type="submission" date="2017-02" db="EMBL/GenBank/DDBJ databases">
        <title>Protein polymorphisms may explain contrasting epidemiological fitness of two variants of a multidrug-resistant Mycobacterium tuberculosis strain.</title>
        <authorList>
            <person name="Bigi M.M."/>
            <person name="Lopez B."/>
            <person name="Blanco F.C."/>
            <person name="Sasiain M.C."/>
            <person name="De La Barrera S."/>
            <person name="Ritacco V."/>
            <person name="Bigi F."/>
            <person name="Soria M.A."/>
        </authorList>
    </citation>
    <scope>NUCLEOTIDE SEQUENCE [LARGE SCALE GENOMIC DNA]</scope>
    <source>
        <strain evidence="11 23">6548</strain>
    </source>
</reference>
<gene>
    <name evidence="11" type="ORF">A4S10_01827</name>
    <name evidence="12" type="ORF">DKC2_1839</name>
    <name evidence="3" type="ORF">ERS007657_01224</name>
    <name evidence="8" type="ORF">ERS007679_01695</name>
    <name evidence="1" type="ORF">ERS007681_02696</name>
    <name evidence="2" type="ORF">ERS007688_01243</name>
    <name evidence="10" type="ORF">ERS007720_03231</name>
    <name evidence="9" type="ORF">ERS007741_01887</name>
    <name evidence="6" type="ORF">ERS027646_00496</name>
    <name evidence="5" type="ORF">ERS027659_01837</name>
    <name evidence="4" type="ORF">ERS027661_01607</name>
    <name evidence="7" type="ORF">ERS094118_01962</name>
</gene>
<evidence type="ECO:0000313" key="5">
    <source>
        <dbReference type="EMBL" id="CKR61078.1"/>
    </source>
</evidence>
<reference evidence="7 21" key="1">
    <citation type="submission" date="2015-03" db="EMBL/GenBank/DDBJ databases">
        <authorList>
            <consortium name="Pathogen Informatics"/>
            <person name="Murphy D."/>
        </authorList>
    </citation>
    <scope>NUCLEOTIDE SEQUENCE [LARGE SCALE GENOMIC DNA]</scope>
    <source>
        <strain evidence="7 21">0268S</strain>
    </source>
</reference>
<name>A0A0E8X4Q8_MYCTX</name>
<evidence type="ECO:0000313" key="4">
    <source>
        <dbReference type="EMBL" id="CKR55139.1"/>
    </source>
</evidence>
<dbReference type="Proteomes" id="UP000046947">
    <property type="component" value="Unassembled WGS sequence"/>
</dbReference>
<evidence type="ECO:0000313" key="22">
    <source>
        <dbReference type="Proteomes" id="UP000050164"/>
    </source>
</evidence>
<dbReference type="EMBL" id="COPH01000013">
    <property type="protein sequence ID" value="CLW13642.1"/>
    <property type="molecule type" value="Genomic_DNA"/>
</dbReference>
<dbReference type="EMBL" id="CFOE01000382">
    <property type="protein sequence ID" value="CFE40924.1"/>
    <property type="molecule type" value="Genomic_DNA"/>
</dbReference>
<dbReference type="EMBL" id="CGCX01000352">
    <property type="protein sequence ID" value="CFR73800.1"/>
    <property type="molecule type" value="Genomic_DNA"/>
</dbReference>
<evidence type="ECO:0000313" key="10">
    <source>
        <dbReference type="EMBL" id="COW76437.1"/>
    </source>
</evidence>
<evidence type="ECO:0000313" key="21">
    <source>
        <dbReference type="Proteomes" id="UP000050139"/>
    </source>
</evidence>
<evidence type="ECO:0000313" key="12">
    <source>
        <dbReference type="EMBL" id="VCU50002.1"/>
    </source>
</evidence>
<evidence type="ECO:0000313" key="18">
    <source>
        <dbReference type="Proteomes" id="UP000048600"/>
    </source>
</evidence>
<dbReference type="EMBL" id="CHKL01000185">
    <property type="protein sequence ID" value="COW22910.1"/>
    <property type="molecule type" value="Genomic_DNA"/>
</dbReference>
<organism evidence="3 15">
    <name type="scientific">Mycobacterium tuberculosis</name>
    <dbReference type="NCBI Taxonomy" id="1773"/>
    <lineage>
        <taxon>Bacteria</taxon>
        <taxon>Bacillati</taxon>
        <taxon>Actinomycetota</taxon>
        <taxon>Actinomycetes</taxon>
        <taxon>Mycobacteriales</taxon>
        <taxon>Mycobacteriaceae</taxon>
        <taxon>Mycobacterium</taxon>
        <taxon>Mycobacterium tuberculosis complex</taxon>
    </lineage>
</organism>
<dbReference type="InterPro" id="IPR038070">
    <property type="entry name" value="Rv2632c-like_sf"/>
</dbReference>
<evidence type="ECO:0000313" key="19">
    <source>
        <dbReference type="Proteomes" id="UP000048948"/>
    </source>
</evidence>
<reference evidence="11 23" key="3">
    <citation type="submission" date="2016-04" db="EMBL/GenBank/DDBJ databases">
        <authorList>
            <person name="Bigi M."/>
            <person name="Bigi F."/>
            <person name="Soria M.A."/>
        </authorList>
    </citation>
    <scope>NUCLEOTIDE SEQUENCE [LARGE SCALE GENOMIC DNA]</scope>
    <source>
        <strain evidence="11 23">6548</strain>
    </source>
</reference>
<evidence type="ECO:0000313" key="20">
    <source>
        <dbReference type="Proteomes" id="UP000049023"/>
    </source>
</evidence>
<evidence type="ECO:0000313" key="11">
    <source>
        <dbReference type="EMBL" id="OMH59656.1"/>
    </source>
</evidence>
<evidence type="ECO:0000313" key="6">
    <source>
        <dbReference type="EMBL" id="CKR71484.1"/>
    </source>
</evidence>
<evidence type="ECO:0000313" key="15">
    <source>
        <dbReference type="Proteomes" id="UP000046680"/>
    </source>
</evidence>
<evidence type="ECO:0000313" key="8">
    <source>
        <dbReference type="EMBL" id="COV36440.1"/>
    </source>
</evidence>
<protein>
    <submittedName>
        <fullName evidence="3">Protein of uncharacterized function (DUF1876)</fullName>
    </submittedName>
</protein>
<evidence type="ECO:0000313" key="3">
    <source>
        <dbReference type="EMBL" id="CFR73800.1"/>
    </source>
</evidence>
<dbReference type="Proteomes" id="UP000048948">
    <property type="component" value="Unassembled WGS sequence"/>
</dbReference>
<dbReference type="Proteomes" id="UP000044938">
    <property type="component" value="Unassembled WGS sequence"/>
</dbReference>
<dbReference type="SUPFAM" id="SSF143212">
    <property type="entry name" value="Rv2632c-like"/>
    <property type="match status" value="1"/>
</dbReference>
<evidence type="ECO:0000313" key="7">
    <source>
        <dbReference type="EMBL" id="CLW13642.1"/>
    </source>
</evidence>
<evidence type="ECO:0000313" key="17">
    <source>
        <dbReference type="Proteomes" id="UP000048289"/>
    </source>
</evidence>
<evidence type="ECO:0000313" key="14">
    <source>
        <dbReference type="Proteomes" id="UP000045842"/>
    </source>
</evidence>
<accession>A0A0E8X4Q8</accession>
<dbReference type="Pfam" id="PF08962">
    <property type="entry name" value="Rv2632c-like"/>
    <property type="match status" value="1"/>
</dbReference>
<dbReference type="EMBL" id="CSAJ01000496">
    <property type="protein sequence ID" value="COW76437.1"/>
    <property type="molecule type" value="Genomic_DNA"/>
</dbReference>